<evidence type="ECO:0000259" key="7">
    <source>
        <dbReference type="Pfam" id="PF07106"/>
    </source>
</evidence>
<evidence type="ECO:0000313" key="9">
    <source>
        <dbReference type="Proteomes" id="UP000054097"/>
    </source>
</evidence>
<comment type="similarity">
    <text evidence="2">Belongs to the HOP2 family.</text>
</comment>
<dbReference type="GO" id="GO:0120231">
    <property type="term" value="C:DNA recombinase auxiliary factor complex"/>
    <property type="evidence" value="ECO:0007669"/>
    <property type="project" value="TreeGrafter"/>
</dbReference>
<dbReference type="STRING" id="933852.A0A0C3AUN0"/>
<dbReference type="Gene3D" id="1.10.10.10">
    <property type="entry name" value="Winged helix-like DNA-binding domain superfamily/Winged helix DNA-binding domain"/>
    <property type="match status" value="1"/>
</dbReference>
<dbReference type="PANTHER" id="PTHR15938">
    <property type="entry name" value="TBP-1 INTERACTING PROTEIN"/>
    <property type="match status" value="1"/>
</dbReference>
<organism evidence="8 9">
    <name type="scientific">Serendipita vermifera MAFF 305830</name>
    <dbReference type="NCBI Taxonomy" id="933852"/>
    <lineage>
        <taxon>Eukaryota</taxon>
        <taxon>Fungi</taxon>
        <taxon>Dikarya</taxon>
        <taxon>Basidiomycota</taxon>
        <taxon>Agaricomycotina</taxon>
        <taxon>Agaricomycetes</taxon>
        <taxon>Sebacinales</taxon>
        <taxon>Serendipitaceae</taxon>
        <taxon>Serendipita</taxon>
    </lineage>
</organism>
<protein>
    <recommendedName>
        <fullName evidence="7">Homologous-pairing protein 2 winged helix domain-containing protein</fullName>
    </recommendedName>
</protein>
<evidence type="ECO:0000256" key="4">
    <source>
        <dbReference type="ARBA" id="ARBA00023242"/>
    </source>
</evidence>
<keyword evidence="3" id="KW-0233">DNA recombination</keyword>
<dbReference type="GO" id="GO:0000709">
    <property type="term" value="P:meiotic joint molecule formation"/>
    <property type="evidence" value="ECO:0007669"/>
    <property type="project" value="TreeGrafter"/>
</dbReference>
<dbReference type="GO" id="GO:0003690">
    <property type="term" value="F:double-stranded DNA binding"/>
    <property type="evidence" value="ECO:0007669"/>
    <property type="project" value="TreeGrafter"/>
</dbReference>
<dbReference type="Proteomes" id="UP000054097">
    <property type="component" value="Unassembled WGS sequence"/>
</dbReference>
<keyword evidence="6" id="KW-0175">Coiled coil</keyword>
<dbReference type="InterPro" id="IPR010776">
    <property type="entry name" value="Hop2_WH_dom"/>
</dbReference>
<feature type="domain" description="Homologous-pairing protein 2 winged helix" evidence="7">
    <location>
        <begin position="17"/>
        <end position="78"/>
    </location>
</feature>
<dbReference type="Pfam" id="PF07106">
    <property type="entry name" value="WHD_TBPIP"/>
    <property type="match status" value="1"/>
</dbReference>
<evidence type="ECO:0000313" key="8">
    <source>
        <dbReference type="EMBL" id="KIM22976.1"/>
    </source>
</evidence>
<feature type="coiled-coil region" evidence="6">
    <location>
        <begin position="90"/>
        <end position="147"/>
    </location>
</feature>
<reference evidence="8 9" key="1">
    <citation type="submission" date="2014-04" db="EMBL/GenBank/DDBJ databases">
        <authorList>
            <consortium name="DOE Joint Genome Institute"/>
            <person name="Kuo A."/>
            <person name="Zuccaro A."/>
            <person name="Kohler A."/>
            <person name="Nagy L.G."/>
            <person name="Floudas D."/>
            <person name="Copeland A."/>
            <person name="Barry K.W."/>
            <person name="Cichocki N."/>
            <person name="Veneault-Fourrey C."/>
            <person name="LaButti K."/>
            <person name="Lindquist E.A."/>
            <person name="Lipzen A."/>
            <person name="Lundell T."/>
            <person name="Morin E."/>
            <person name="Murat C."/>
            <person name="Sun H."/>
            <person name="Tunlid A."/>
            <person name="Henrissat B."/>
            <person name="Grigoriev I.V."/>
            <person name="Hibbett D.S."/>
            <person name="Martin F."/>
            <person name="Nordberg H.P."/>
            <person name="Cantor M.N."/>
            <person name="Hua S.X."/>
        </authorList>
    </citation>
    <scope>NUCLEOTIDE SEQUENCE [LARGE SCALE GENOMIC DNA]</scope>
    <source>
        <strain evidence="8 9">MAFF 305830</strain>
    </source>
</reference>
<keyword evidence="5" id="KW-0469">Meiosis</keyword>
<keyword evidence="9" id="KW-1185">Reference proteome</keyword>
<name>A0A0C3AUN0_SERVB</name>
<dbReference type="InterPro" id="IPR036388">
    <property type="entry name" value="WH-like_DNA-bd_sf"/>
</dbReference>
<dbReference type="OrthoDB" id="272266at2759"/>
<evidence type="ECO:0000256" key="6">
    <source>
        <dbReference type="SAM" id="Coils"/>
    </source>
</evidence>
<dbReference type="GO" id="GO:0120230">
    <property type="term" value="F:recombinase activator activity"/>
    <property type="evidence" value="ECO:0007669"/>
    <property type="project" value="TreeGrafter"/>
</dbReference>
<gene>
    <name evidence="8" type="ORF">M408DRAFT_321683</name>
</gene>
<evidence type="ECO:0000256" key="3">
    <source>
        <dbReference type="ARBA" id="ARBA00023172"/>
    </source>
</evidence>
<evidence type="ECO:0000256" key="1">
    <source>
        <dbReference type="ARBA" id="ARBA00004123"/>
    </source>
</evidence>
<proteinExistence type="inferred from homology"/>
<accession>A0A0C3AUN0</accession>
<dbReference type="GO" id="GO:0010774">
    <property type="term" value="P:meiotic strand invasion involved in reciprocal meiotic recombination"/>
    <property type="evidence" value="ECO:0007669"/>
    <property type="project" value="TreeGrafter"/>
</dbReference>
<evidence type="ECO:0000256" key="5">
    <source>
        <dbReference type="ARBA" id="ARBA00023254"/>
    </source>
</evidence>
<dbReference type="PANTHER" id="PTHR15938:SF0">
    <property type="entry name" value="HOMOLOGOUS-PAIRING PROTEIN 2 HOMOLOG"/>
    <property type="match status" value="1"/>
</dbReference>
<reference evidence="9" key="2">
    <citation type="submission" date="2015-01" db="EMBL/GenBank/DDBJ databases">
        <title>Evolutionary Origins and Diversification of the Mycorrhizal Mutualists.</title>
        <authorList>
            <consortium name="DOE Joint Genome Institute"/>
            <consortium name="Mycorrhizal Genomics Consortium"/>
            <person name="Kohler A."/>
            <person name="Kuo A."/>
            <person name="Nagy L.G."/>
            <person name="Floudas D."/>
            <person name="Copeland A."/>
            <person name="Barry K.W."/>
            <person name="Cichocki N."/>
            <person name="Veneault-Fourrey C."/>
            <person name="LaButti K."/>
            <person name="Lindquist E.A."/>
            <person name="Lipzen A."/>
            <person name="Lundell T."/>
            <person name="Morin E."/>
            <person name="Murat C."/>
            <person name="Riley R."/>
            <person name="Ohm R."/>
            <person name="Sun H."/>
            <person name="Tunlid A."/>
            <person name="Henrissat B."/>
            <person name="Grigoriev I.V."/>
            <person name="Hibbett D.S."/>
            <person name="Martin F."/>
        </authorList>
    </citation>
    <scope>NUCLEOTIDE SEQUENCE [LARGE SCALE GENOMIC DNA]</scope>
    <source>
        <strain evidence="9">MAFF 305830</strain>
    </source>
</reference>
<dbReference type="HOGENOM" id="CLU_063266_3_1_1"/>
<dbReference type="GO" id="GO:0007129">
    <property type="term" value="P:homologous chromosome pairing at meiosis"/>
    <property type="evidence" value="ECO:0007669"/>
    <property type="project" value="TreeGrafter"/>
</dbReference>
<dbReference type="AlphaFoldDB" id="A0A0C3AUN0"/>
<comment type="subcellular location">
    <subcellularLocation>
        <location evidence="1">Nucleus</location>
    </subcellularLocation>
</comment>
<evidence type="ECO:0000256" key="2">
    <source>
        <dbReference type="ARBA" id="ARBA00007922"/>
    </source>
</evidence>
<dbReference type="GO" id="GO:0000794">
    <property type="term" value="C:condensed nuclear chromosome"/>
    <property type="evidence" value="ECO:0007669"/>
    <property type="project" value="TreeGrafter"/>
</dbReference>
<keyword evidence="4" id="KW-0539">Nucleus</keyword>
<dbReference type="EMBL" id="KN824345">
    <property type="protein sequence ID" value="KIM22976.1"/>
    <property type="molecule type" value="Genomic_DNA"/>
</dbReference>
<sequence>MPTPATTKPEKLLKGKEAEDRVLNYLREMNRPFGAVDISANIKGAVSKPATQKILVAAAERGEITQKTYGKSTFFVTNQATMEDMPPAKIQELTAELGDLTDKNKELTVQSKTLQQELVKVKSTPTNSDLATSIASTKAQIEEAQAQVAPLRKGGAIVSEEELAKMETDWKKYRGEWISRKKVFRELWNTFTDAIVPSEAADLKENLGIEFDSEEHVQLEKLLGPGSLTSFRREK</sequence>